<dbReference type="InterPro" id="IPR013805">
    <property type="entry name" value="GrpE_CC"/>
</dbReference>
<dbReference type="InterPro" id="IPR009012">
    <property type="entry name" value="GrpE_head"/>
</dbReference>
<dbReference type="Pfam" id="PF01025">
    <property type="entry name" value="GrpE"/>
    <property type="match status" value="1"/>
</dbReference>
<dbReference type="PANTHER" id="PTHR21237:SF23">
    <property type="entry name" value="GRPE PROTEIN HOMOLOG, MITOCHONDRIAL"/>
    <property type="match status" value="1"/>
</dbReference>
<protein>
    <recommendedName>
        <fullName evidence="4 5">Protein GrpE</fullName>
    </recommendedName>
    <alternativeName>
        <fullName evidence="4">HSP-70 cofactor</fullName>
    </alternativeName>
</protein>
<keyword evidence="2 4" id="KW-0346">Stress response</keyword>
<dbReference type="PRINTS" id="PR00773">
    <property type="entry name" value="GRPEPROTEIN"/>
</dbReference>
<dbReference type="NCBIfam" id="NF010738">
    <property type="entry name" value="PRK14140.1"/>
    <property type="match status" value="1"/>
</dbReference>
<evidence type="ECO:0000256" key="7">
    <source>
        <dbReference type="SAM" id="Coils"/>
    </source>
</evidence>
<evidence type="ECO:0000256" key="5">
    <source>
        <dbReference type="RuleBase" id="RU000639"/>
    </source>
</evidence>
<dbReference type="HAMAP" id="MF_01151">
    <property type="entry name" value="GrpE"/>
    <property type="match status" value="1"/>
</dbReference>
<evidence type="ECO:0000256" key="4">
    <source>
        <dbReference type="HAMAP-Rule" id="MF_01151"/>
    </source>
</evidence>
<keyword evidence="7" id="KW-0175">Coiled coil</keyword>
<dbReference type="Proteomes" id="UP001595444">
    <property type="component" value="Unassembled WGS sequence"/>
</dbReference>
<name>A0ABV7D8Z3_9PROT</name>
<keyword evidence="4" id="KW-0963">Cytoplasm</keyword>
<evidence type="ECO:0000256" key="3">
    <source>
        <dbReference type="ARBA" id="ARBA00023186"/>
    </source>
</evidence>
<dbReference type="CDD" id="cd00446">
    <property type="entry name" value="GrpE"/>
    <property type="match status" value="1"/>
</dbReference>
<reference evidence="9" key="1">
    <citation type="journal article" date="2019" name="Int. J. Syst. Evol. Microbiol.">
        <title>The Global Catalogue of Microorganisms (GCM) 10K type strain sequencing project: providing services to taxonomists for standard genome sequencing and annotation.</title>
        <authorList>
            <consortium name="The Broad Institute Genomics Platform"/>
            <consortium name="The Broad Institute Genome Sequencing Center for Infectious Disease"/>
            <person name="Wu L."/>
            <person name="Ma J."/>
        </authorList>
    </citation>
    <scope>NUCLEOTIDE SEQUENCE [LARGE SCALE GENOMIC DNA]</scope>
    <source>
        <strain evidence="9">KCTC 62164</strain>
    </source>
</reference>
<comment type="subunit">
    <text evidence="4">Homodimer.</text>
</comment>
<dbReference type="NCBIfam" id="NF010739">
    <property type="entry name" value="PRK14141.1"/>
    <property type="match status" value="1"/>
</dbReference>
<evidence type="ECO:0000313" key="9">
    <source>
        <dbReference type="Proteomes" id="UP001595444"/>
    </source>
</evidence>
<proteinExistence type="inferred from homology"/>
<evidence type="ECO:0000256" key="1">
    <source>
        <dbReference type="ARBA" id="ARBA00009054"/>
    </source>
</evidence>
<organism evidence="8 9">
    <name type="scientific">Kordiimonas pumila</name>
    <dbReference type="NCBI Taxonomy" id="2161677"/>
    <lineage>
        <taxon>Bacteria</taxon>
        <taxon>Pseudomonadati</taxon>
        <taxon>Pseudomonadota</taxon>
        <taxon>Alphaproteobacteria</taxon>
        <taxon>Kordiimonadales</taxon>
        <taxon>Kordiimonadaceae</taxon>
        <taxon>Kordiimonas</taxon>
    </lineage>
</organism>
<accession>A0ABV7D8Z3</accession>
<evidence type="ECO:0000256" key="6">
    <source>
        <dbReference type="RuleBase" id="RU004478"/>
    </source>
</evidence>
<dbReference type="EMBL" id="JBHRSL010000028">
    <property type="protein sequence ID" value="MFC3053688.1"/>
    <property type="molecule type" value="Genomic_DNA"/>
</dbReference>
<comment type="subcellular location">
    <subcellularLocation>
        <location evidence="4">Cytoplasm</location>
    </subcellularLocation>
</comment>
<evidence type="ECO:0000256" key="2">
    <source>
        <dbReference type="ARBA" id="ARBA00023016"/>
    </source>
</evidence>
<dbReference type="InterPro" id="IPR000740">
    <property type="entry name" value="GrpE"/>
</dbReference>
<sequence length="198" mass="21908">MSKEAKSEETEGLTQEEILAAELEMADDDQAAGAGDDEIVAKLQTEVAELKDRLLRAVAETENVRRRAEKDKADASTYAVTGFARDVLNLSDNLRRALDTQPKEIADDMKPFIDGIEMTERELLNTMERYGIRKVVPEVGEKFDHQYHQAMFEIPTADHAPGSVMQVVAAGYVIKDRLLRPAMVGVAKGAEKTVDTEA</sequence>
<dbReference type="PROSITE" id="PS01071">
    <property type="entry name" value="GRPE"/>
    <property type="match status" value="1"/>
</dbReference>
<gene>
    <name evidence="4 8" type="primary">grpE</name>
    <name evidence="8" type="ORF">ACFOKA_17445</name>
</gene>
<feature type="coiled-coil region" evidence="7">
    <location>
        <begin position="40"/>
        <end position="71"/>
    </location>
</feature>
<dbReference type="Gene3D" id="2.30.22.10">
    <property type="entry name" value="Head domain of nucleotide exchange factor GrpE"/>
    <property type="match status" value="1"/>
</dbReference>
<dbReference type="PANTHER" id="PTHR21237">
    <property type="entry name" value="GRPE PROTEIN"/>
    <property type="match status" value="1"/>
</dbReference>
<keyword evidence="9" id="KW-1185">Reference proteome</keyword>
<dbReference type="SUPFAM" id="SSF51064">
    <property type="entry name" value="Head domain of nucleotide exchange factor GrpE"/>
    <property type="match status" value="1"/>
</dbReference>
<dbReference type="RefSeq" id="WP_194214490.1">
    <property type="nucleotide sequence ID" value="NZ_CP061205.1"/>
</dbReference>
<comment type="caution">
    <text evidence="8">The sequence shown here is derived from an EMBL/GenBank/DDBJ whole genome shotgun (WGS) entry which is preliminary data.</text>
</comment>
<comment type="similarity">
    <text evidence="1 4 6">Belongs to the GrpE family.</text>
</comment>
<evidence type="ECO:0000313" key="8">
    <source>
        <dbReference type="EMBL" id="MFC3053688.1"/>
    </source>
</evidence>
<comment type="function">
    <text evidence="4 5">Participates actively in the response to hyperosmotic and heat shock by preventing the aggregation of stress-denatured proteins, in association with DnaK and GrpE. It is the nucleotide exchange factor for DnaK and may function as a thermosensor. Unfolded proteins bind initially to DnaJ; upon interaction with the DnaJ-bound protein, DnaK hydrolyzes its bound ATP, resulting in the formation of a stable complex. GrpE releases ADP from DnaK; ATP binding to DnaK triggers the release of the substrate protein, thus completing the reaction cycle. Several rounds of ATP-dependent interactions between DnaJ, DnaK and GrpE are required for fully efficient folding.</text>
</comment>
<dbReference type="Gene3D" id="3.90.20.20">
    <property type="match status" value="1"/>
</dbReference>
<keyword evidence="3 4" id="KW-0143">Chaperone</keyword>
<dbReference type="SUPFAM" id="SSF58014">
    <property type="entry name" value="Coiled-coil domain of nucleotide exchange factor GrpE"/>
    <property type="match status" value="1"/>
</dbReference>